<proteinExistence type="predicted"/>
<keyword evidence="3" id="KW-1185">Reference proteome</keyword>
<sequence>MKNEVFYGEGIKYIKENYKELYDTIVQLNEVAYTGKALDYKTLKLVAIAITAAKCDEKATEKQMRSGMKELGITKDEIMDVLKVVLLTSGMPAFMKAVRILKNL</sequence>
<gene>
    <name evidence="2" type="ordered locus">Metin_0891</name>
</gene>
<dbReference type="HOGENOM" id="CLU_137228_5_0_2"/>
<protein>
    <submittedName>
        <fullName evidence="2">Carboxymuconolactone decarboxylase</fullName>
    </submittedName>
</protein>
<dbReference type="eggNOG" id="arCOG02148">
    <property type="taxonomic scope" value="Archaea"/>
</dbReference>
<organism evidence="2 3">
    <name type="scientific">Methanocaldococcus infernus (strain DSM 11812 / JCM 15783 / ME)</name>
    <dbReference type="NCBI Taxonomy" id="573063"/>
    <lineage>
        <taxon>Archaea</taxon>
        <taxon>Methanobacteriati</taxon>
        <taxon>Methanobacteriota</taxon>
        <taxon>Methanomada group</taxon>
        <taxon>Methanococci</taxon>
        <taxon>Methanococcales</taxon>
        <taxon>Methanocaldococcaceae</taxon>
        <taxon>Methanocaldococcus</taxon>
    </lineage>
</organism>
<dbReference type="Proteomes" id="UP000002061">
    <property type="component" value="Chromosome"/>
</dbReference>
<dbReference type="InterPro" id="IPR003779">
    <property type="entry name" value="CMD-like"/>
</dbReference>
<dbReference type="PANTHER" id="PTHR33930:SF2">
    <property type="entry name" value="BLR3452 PROTEIN"/>
    <property type="match status" value="1"/>
</dbReference>
<feature type="domain" description="Carboxymuconolactone decarboxylase-like" evidence="1">
    <location>
        <begin position="20"/>
        <end position="102"/>
    </location>
</feature>
<accession>D5VSK2</accession>
<dbReference type="EMBL" id="CP002009">
    <property type="protein sequence ID" value="ADG13555.1"/>
    <property type="molecule type" value="Genomic_DNA"/>
</dbReference>
<evidence type="ECO:0000259" key="1">
    <source>
        <dbReference type="Pfam" id="PF02627"/>
    </source>
</evidence>
<dbReference type="AlphaFoldDB" id="D5VSK2"/>
<dbReference type="Pfam" id="PF02627">
    <property type="entry name" value="CMD"/>
    <property type="match status" value="1"/>
</dbReference>
<dbReference type="RefSeq" id="WP_013100301.1">
    <property type="nucleotide sequence ID" value="NC_014122.1"/>
</dbReference>
<dbReference type="OrthoDB" id="73788at2157"/>
<name>D5VSK2_METIM</name>
<dbReference type="STRING" id="573063.Metin_0891"/>
<dbReference type="Gene3D" id="1.20.1290.10">
    <property type="entry name" value="AhpD-like"/>
    <property type="match status" value="1"/>
</dbReference>
<dbReference type="PANTHER" id="PTHR33930">
    <property type="entry name" value="ALKYL HYDROPEROXIDE REDUCTASE AHPD"/>
    <property type="match status" value="1"/>
</dbReference>
<evidence type="ECO:0000313" key="2">
    <source>
        <dbReference type="EMBL" id="ADG13555.1"/>
    </source>
</evidence>
<dbReference type="SUPFAM" id="SSF69118">
    <property type="entry name" value="AhpD-like"/>
    <property type="match status" value="1"/>
</dbReference>
<reference evidence="2" key="1">
    <citation type="submission" date="2010-04" db="EMBL/GenBank/DDBJ databases">
        <title>Complete sequence of Methanocaldococcus infernus ME.</title>
        <authorList>
            <consortium name="US DOE Joint Genome Institute"/>
            <person name="Lucas S."/>
            <person name="Copeland A."/>
            <person name="Lapidus A."/>
            <person name="Cheng J.-F."/>
            <person name="Bruce D."/>
            <person name="Goodwin L."/>
            <person name="Pitluck S."/>
            <person name="Munk A.C."/>
            <person name="Detter J.C."/>
            <person name="Han C."/>
            <person name="Tapia R."/>
            <person name="Land M."/>
            <person name="Hauser L."/>
            <person name="Kyrpides N."/>
            <person name="Mikhailova N."/>
            <person name="Sieprawska-Lupa M."/>
            <person name="Whitman W.B."/>
            <person name="Woyke T."/>
        </authorList>
    </citation>
    <scope>NUCLEOTIDE SEQUENCE [LARGE SCALE GENOMIC DNA]</scope>
    <source>
        <strain evidence="2">ME</strain>
    </source>
</reference>
<dbReference type="GO" id="GO:0051920">
    <property type="term" value="F:peroxiredoxin activity"/>
    <property type="evidence" value="ECO:0007669"/>
    <property type="project" value="InterPro"/>
</dbReference>
<evidence type="ECO:0000313" key="3">
    <source>
        <dbReference type="Proteomes" id="UP000002061"/>
    </source>
</evidence>
<dbReference type="KEGG" id="mif:Metin_0891"/>
<dbReference type="InterPro" id="IPR029032">
    <property type="entry name" value="AhpD-like"/>
</dbReference>
<dbReference type="GeneID" id="9131905"/>